<dbReference type="EMBL" id="FR824203">
    <property type="protein sequence ID" value="CCA22545.1"/>
    <property type="molecule type" value="Genomic_DNA"/>
</dbReference>
<proteinExistence type="predicted"/>
<reference evidence="1" key="1">
    <citation type="journal article" date="2011" name="PLoS Biol.">
        <title>Gene gain and loss during evolution of obligate parasitism in the white rust pathogen of Arabidopsis thaliana.</title>
        <authorList>
            <person name="Kemen E."/>
            <person name="Gardiner A."/>
            <person name="Schultz-Larsen T."/>
            <person name="Kemen A.C."/>
            <person name="Balmuth A.L."/>
            <person name="Robert-Seilaniantz A."/>
            <person name="Bailey K."/>
            <person name="Holub E."/>
            <person name="Studholme D.J."/>
            <person name="Maclean D."/>
            <person name="Jones J.D."/>
        </authorList>
    </citation>
    <scope>NUCLEOTIDE SEQUENCE</scope>
</reference>
<gene>
    <name evidence="1" type="primary">AlNc14C158G7703</name>
    <name evidence="1" type="ORF">ALNC14_086880</name>
</gene>
<organism evidence="1">
    <name type="scientific">Albugo laibachii Nc14</name>
    <dbReference type="NCBI Taxonomy" id="890382"/>
    <lineage>
        <taxon>Eukaryota</taxon>
        <taxon>Sar</taxon>
        <taxon>Stramenopiles</taxon>
        <taxon>Oomycota</taxon>
        <taxon>Peronosporomycetes</taxon>
        <taxon>Albuginales</taxon>
        <taxon>Albuginaceae</taxon>
        <taxon>Albugo</taxon>
    </lineage>
</organism>
<evidence type="ECO:0000313" key="1">
    <source>
        <dbReference type="EMBL" id="CCA22545.1"/>
    </source>
</evidence>
<protein>
    <submittedName>
        <fullName evidence="1">AlNc14C158G7703 protein</fullName>
    </submittedName>
</protein>
<dbReference type="HOGENOM" id="CLU_2019489_0_0_1"/>
<accession>F0WML3</accession>
<sequence>MRGGKRRRSCSLCHKYELAKCDETLGEDCRMYLQQHSMNMEVYRHSLPMKYSEELEGTCVISYYTALRRKACGQCIKRAIFAEKPFIATESFFVFDTSESKSKVTVRSVGIVKDCQIQRRVSEFKSYLTAFAPSIEVLCSW</sequence>
<name>F0WML3_9STRA</name>
<dbReference type="AlphaFoldDB" id="F0WML3"/>
<reference evidence="1" key="2">
    <citation type="submission" date="2011-02" db="EMBL/GenBank/DDBJ databases">
        <authorList>
            <person name="MacLean D."/>
        </authorList>
    </citation>
    <scope>NUCLEOTIDE SEQUENCE</scope>
</reference>